<evidence type="ECO:0008006" key="3">
    <source>
        <dbReference type="Google" id="ProtNLM"/>
    </source>
</evidence>
<dbReference type="PANTHER" id="PTHR30121">
    <property type="entry name" value="UNCHARACTERIZED PROTEIN YJGR-RELATED"/>
    <property type="match status" value="1"/>
</dbReference>
<gene>
    <name evidence="1" type="ORF">C5L23_000647</name>
</gene>
<dbReference type="Pfam" id="PF12846">
    <property type="entry name" value="AAA_10"/>
    <property type="match status" value="1"/>
</dbReference>
<accession>A0A4R5N933</accession>
<protein>
    <recommendedName>
        <fullName evidence="3">Helicase HerA central domain-containing protein</fullName>
    </recommendedName>
</protein>
<dbReference type="Gene3D" id="3.40.50.300">
    <property type="entry name" value="P-loop containing nucleotide triphosphate hydrolases"/>
    <property type="match status" value="2"/>
</dbReference>
<dbReference type="InterPro" id="IPR051162">
    <property type="entry name" value="T4SS_component"/>
</dbReference>
<sequence length="835" mass="95329">MGKKVNIKYENPVVQYQDNLLLTTVGDVWAYYQLKPFQINVANAQDKQSFKESFIDVFERLQKYDDVDLKLIPADMDLAGRIQGTSPDWAKDIAEVAQYYMGQEEVNILESEFQPAIRDEFYIGVKLKNTNVGDDLKDKFQFATDLILRRLAETMRYQVKFDTQFFERFTTMNDDVLGILRPLDATKMNETKLINLLGTSYHHQNTKDFANMWDTTFDLAKMGIIKRETKETTDYMSHLVLNLPDRLDNLALIPEIQSFKFPVEVHIKVNFPQRDGFKGMKQETRSSKGKYKDELRDALISDDDSSQRSKTNYALAQELADVMDRKDAFMQWLLVLVIRDDDLKQLKQKIRMVKTRLSTFNRAIEVFQPSFNQEMLLYQNLPATNLGVFKRWRQFTTAPALAQLMFGTSHELGSRTGFYIGRVLDTNRYFSIDSAVASSRTLLLINPVIANKGIIGAKTDSPHIAITGDTGQGKSFLVKILLLYLAMFDVKLLYVDPKQEVRRWFKASLENNDNPFFTELMNAFHYVTLNANDNSNVGVLDPMLTLNSQSTIDEIPSVLTLVKEMLVQVRAISQDMELDTALTNAIKQVCNQRLAGEQVGTMAIIDILKHGSEKSKQLANYYESVIPDSMLKLAFSDGHTDSIEFNKQRTILEVTGLDLPHADQKSSSYTETQKYSVSIMLALGKYLEKFGREDTTHFSAEIIDEAWIFNASPAGRKVLDGIKRLGRSENNMLIYSTQRVGDVNDEKSNGQYGQIFAFDSADERERENILNHFGLPVTKANLEMLKDLKKGQCLFRDIYGRVGKVVIHSLFEEWTKAFKTVDKNAGAELEAKYGS</sequence>
<name>A0A4R5N933_9LACO</name>
<dbReference type="InterPro" id="IPR016628">
    <property type="entry name" value="ATPase_SAG2001_prd"/>
</dbReference>
<organism evidence="1 2">
    <name type="scientific">Leuconostoc fallax</name>
    <dbReference type="NCBI Taxonomy" id="1251"/>
    <lineage>
        <taxon>Bacteria</taxon>
        <taxon>Bacillati</taxon>
        <taxon>Bacillota</taxon>
        <taxon>Bacilli</taxon>
        <taxon>Lactobacillales</taxon>
        <taxon>Lactobacillaceae</taxon>
        <taxon>Leuconostoc</taxon>
    </lineage>
</organism>
<dbReference type="STRING" id="907931.GCA_000165675_01533"/>
<evidence type="ECO:0000313" key="1">
    <source>
        <dbReference type="EMBL" id="TDG68341.1"/>
    </source>
</evidence>
<dbReference type="Proteomes" id="UP000295681">
    <property type="component" value="Unassembled WGS sequence"/>
</dbReference>
<reference evidence="1 2" key="1">
    <citation type="journal article" date="2019" name="Appl. Microbiol. Biotechnol.">
        <title>Uncovering carbohydrate metabolism through a genotype-phenotype association study of 56 lactic acid bacteria genomes.</title>
        <authorList>
            <person name="Buron-Moles G."/>
            <person name="Chailyan A."/>
            <person name="Dolejs I."/>
            <person name="Forster J."/>
            <person name="Miks M.H."/>
        </authorList>
    </citation>
    <scope>NUCLEOTIDE SEQUENCE [LARGE SCALE GENOMIC DNA]</scope>
    <source>
        <strain evidence="1 2">ATCC 700006</strain>
    </source>
</reference>
<dbReference type="InterPro" id="IPR027417">
    <property type="entry name" value="P-loop_NTPase"/>
</dbReference>
<dbReference type="RefSeq" id="WP_010007016.1">
    <property type="nucleotide sequence ID" value="NZ_PUFI01000014.1"/>
</dbReference>
<keyword evidence="2" id="KW-1185">Reference proteome</keyword>
<dbReference type="EMBL" id="PUFI01000014">
    <property type="protein sequence ID" value="TDG68341.1"/>
    <property type="molecule type" value="Genomic_DNA"/>
</dbReference>
<evidence type="ECO:0000313" key="2">
    <source>
        <dbReference type="Proteomes" id="UP000295681"/>
    </source>
</evidence>
<dbReference type="PANTHER" id="PTHR30121:SF6">
    <property type="entry name" value="SLR6007 PROTEIN"/>
    <property type="match status" value="1"/>
</dbReference>
<dbReference type="SUPFAM" id="SSF52540">
    <property type="entry name" value="P-loop containing nucleoside triphosphate hydrolases"/>
    <property type="match status" value="1"/>
</dbReference>
<comment type="caution">
    <text evidence="1">The sequence shown here is derived from an EMBL/GenBank/DDBJ whole genome shotgun (WGS) entry which is preliminary data.</text>
</comment>
<dbReference type="AlphaFoldDB" id="A0A4R5N933"/>
<proteinExistence type="predicted"/>
<dbReference type="PIRSF" id="PIRSF015040">
    <property type="entry name" value="ATPase_SAG2001_prd"/>
    <property type="match status" value="1"/>
</dbReference>